<accession>A0A6J4I8P9</accession>
<dbReference type="Pfam" id="PF12840">
    <property type="entry name" value="HTH_20"/>
    <property type="match status" value="1"/>
</dbReference>
<sequence>MDTAHLAVVASALSSDARAGMVTALMGGTAHTGKELARHVGVAPSTASEHLGVLQDAGLVAVEVQSRHRYFRLADAEVASMVEAMVSSGARAGARVAPGLPKLRRGLATARSCYDHLAGVLGVALHDRLVALGAVEGATLTAAGRQLLAARLGIEVEPSPTRPMVKTCLDWSQRRPHLGGVLGAGLLSCMLEHDWLRRTESYPRELRVTDAGRRQLAEKLGVVA</sequence>
<dbReference type="GO" id="GO:0010288">
    <property type="term" value="P:response to lead ion"/>
    <property type="evidence" value="ECO:0007669"/>
    <property type="project" value="TreeGrafter"/>
</dbReference>
<dbReference type="InterPro" id="IPR011991">
    <property type="entry name" value="ArsR-like_HTH"/>
</dbReference>
<dbReference type="CDD" id="cd00090">
    <property type="entry name" value="HTH_ARSR"/>
    <property type="match status" value="1"/>
</dbReference>
<dbReference type="SUPFAM" id="SSF46785">
    <property type="entry name" value="Winged helix' DNA-binding domain"/>
    <property type="match status" value="1"/>
</dbReference>
<dbReference type="GO" id="GO:0032791">
    <property type="term" value="F:lead ion binding"/>
    <property type="evidence" value="ECO:0007669"/>
    <property type="project" value="TreeGrafter"/>
</dbReference>
<dbReference type="AlphaFoldDB" id="A0A6J4I8P9"/>
<dbReference type="EMBL" id="CADCTF010000096">
    <property type="protein sequence ID" value="CAA9243492.1"/>
    <property type="molecule type" value="Genomic_DNA"/>
</dbReference>
<protein>
    <submittedName>
        <fullName evidence="2">Transcriptional regulator, ArsR family</fullName>
    </submittedName>
</protein>
<dbReference type="PANTHER" id="PTHR39168">
    <property type="entry name" value="TRANSCRIPTIONAL REGULATOR-RELATED"/>
    <property type="match status" value="1"/>
</dbReference>
<organism evidence="2">
    <name type="scientific">uncultured Acidimicrobiales bacterium</name>
    <dbReference type="NCBI Taxonomy" id="310071"/>
    <lineage>
        <taxon>Bacteria</taxon>
        <taxon>Bacillati</taxon>
        <taxon>Actinomycetota</taxon>
        <taxon>Acidimicrobiia</taxon>
        <taxon>Acidimicrobiales</taxon>
        <taxon>environmental samples</taxon>
    </lineage>
</organism>
<dbReference type="InterPro" id="IPR052543">
    <property type="entry name" value="HTH_Metal-responsive_Reg"/>
</dbReference>
<dbReference type="PROSITE" id="PS50987">
    <property type="entry name" value="HTH_ARSR_2"/>
    <property type="match status" value="1"/>
</dbReference>
<evidence type="ECO:0000259" key="1">
    <source>
        <dbReference type="PROSITE" id="PS50987"/>
    </source>
</evidence>
<dbReference type="InterPro" id="IPR001845">
    <property type="entry name" value="HTH_ArsR_DNA-bd_dom"/>
</dbReference>
<dbReference type="GO" id="GO:0003700">
    <property type="term" value="F:DNA-binding transcription factor activity"/>
    <property type="evidence" value="ECO:0007669"/>
    <property type="project" value="InterPro"/>
</dbReference>
<dbReference type="GO" id="GO:0097063">
    <property type="term" value="F:cadmium ion sensor activity"/>
    <property type="evidence" value="ECO:0007669"/>
    <property type="project" value="TreeGrafter"/>
</dbReference>
<dbReference type="InterPro" id="IPR036388">
    <property type="entry name" value="WH-like_DNA-bd_sf"/>
</dbReference>
<proteinExistence type="predicted"/>
<evidence type="ECO:0000313" key="2">
    <source>
        <dbReference type="EMBL" id="CAA9243492.1"/>
    </source>
</evidence>
<feature type="domain" description="HTH arsR-type" evidence="1">
    <location>
        <begin position="1"/>
        <end position="93"/>
    </location>
</feature>
<dbReference type="GO" id="GO:0003677">
    <property type="term" value="F:DNA binding"/>
    <property type="evidence" value="ECO:0007669"/>
    <property type="project" value="TreeGrafter"/>
</dbReference>
<dbReference type="InterPro" id="IPR036390">
    <property type="entry name" value="WH_DNA-bd_sf"/>
</dbReference>
<dbReference type="Gene3D" id="1.10.10.10">
    <property type="entry name" value="Winged helix-like DNA-binding domain superfamily/Winged helix DNA-binding domain"/>
    <property type="match status" value="1"/>
</dbReference>
<reference evidence="2" key="1">
    <citation type="submission" date="2020-02" db="EMBL/GenBank/DDBJ databases">
        <authorList>
            <person name="Meier V. D."/>
        </authorList>
    </citation>
    <scope>NUCLEOTIDE SEQUENCE</scope>
    <source>
        <strain evidence="2">AVDCRST_MAG50</strain>
    </source>
</reference>
<dbReference type="SMART" id="SM00418">
    <property type="entry name" value="HTH_ARSR"/>
    <property type="match status" value="1"/>
</dbReference>
<dbReference type="PANTHER" id="PTHR39168:SF1">
    <property type="entry name" value="TRANSCRIPTIONAL REGULATORY PROTEIN"/>
    <property type="match status" value="1"/>
</dbReference>
<dbReference type="GO" id="GO:0046686">
    <property type="term" value="P:response to cadmium ion"/>
    <property type="evidence" value="ECO:0007669"/>
    <property type="project" value="TreeGrafter"/>
</dbReference>
<gene>
    <name evidence="2" type="ORF">AVDCRST_MAG50-1775</name>
</gene>
<name>A0A6J4I8P9_9ACTN</name>